<proteinExistence type="predicted"/>
<keyword evidence="2" id="KW-0479">Metal-binding</keyword>
<keyword evidence="1" id="KW-0378">Hydrolase</keyword>
<dbReference type="InterPro" id="IPR017439">
    <property type="entry name" value="Amidohydrolase"/>
</dbReference>
<dbReference type="Pfam" id="PF01546">
    <property type="entry name" value="Peptidase_M20"/>
    <property type="match status" value="1"/>
</dbReference>
<dbReference type="AlphaFoldDB" id="A0A917N2S3"/>
<dbReference type="PANTHER" id="PTHR11014">
    <property type="entry name" value="PEPTIDASE M20 FAMILY MEMBER"/>
    <property type="match status" value="1"/>
</dbReference>
<dbReference type="Gene3D" id="3.30.70.360">
    <property type="match status" value="1"/>
</dbReference>
<comment type="cofactor">
    <cofactor evidence="2">
        <name>Mn(2+)</name>
        <dbReference type="ChEBI" id="CHEBI:29035"/>
    </cofactor>
    <text evidence="2">The Mn(2+) ion enhances activity.</text>
</comment>
<dbReference type="EMBL" id="BMDO01000011">
    <property type="protein sequence ID" value="GGI52218.1"/>
    <property type="molecule type" value="Genomic_DNA"/>
</dbReference>
<feature type="binding site" evidence="2">
    <location>
        <position position="369"/>
    </location>
    <ligand>
        <name>Mn(2+)</name>
        <dbReference type="ChEBI" id="CHEBI:29035"/>
        <label>2</label>
    </ligand>
</feature>
<dbReference type="GO" id="GO:0016787">
    <property type="term" value="F:hydrolase activity"/>
    <property type="evidence" value="ECO:0007669"/>
    <property type="project" value="InterPro"/>
</dbReference>
<organism evidence="3 4">
    <name type="scientific">Mucilaginibacter galii</name>
    <dbReference type="NCBI Taxonomy" id="2005073"/>
    <lineage>
        <taxon>Bacteria</taxon>
        <taxon>Pseudomonadati</taxon>
        <taxon>Bacteroidota</taxon>
        <taxon>Sphingobacteriia</taxon>
        <taxon>Sphingobacteriales</taxon>
        <taxon>Sphingobacteriaceae</taxon>
        <taxon>Mucilaginibacter</taxon>
    </lineage>
</organism>
<feature type="binding site" evidence="2">
    <location>
        <position position="163"/>
    </location>
    <ligand>
        <name>Mn(2+)</name>
        <dbReference type="ChEBI" id="CHEBI:29035"/>
        <label>2</label>
    </ligand>
</feature>
<sequence>MVSSETDRIYDKLVSIRRDLHANPELAGNEKRTQQIIKQYLIRLGIEVDTSIYAHSIVGILKGGKKGGRKIAWRADMDALPGDFPDSVIFKSKIKGVQHGCGHDVHLAIGLGIAEVLAKRRQLLKGTVYFIFQPEEETFKGAKKMIDNGLFSRINPSEIYSLHVTALPVGQIMVKPNEMFAYQRRIRIRLKNEVTEEEAKALGDEIHSSLSRVQNHAKPWEIQHISDSSTGLMNPNTIFKDYLIMDEHFKVYAKNNERYLDTYLYETDQSRLGKIIPEIEQIIKESRYAEKLLAVSFIQENPTVVNDEKLTEKAIAILKKNYGDYSVARDYGQVPYFNDDFAYFQQKVPGVYFFLGGSNAKKGIVAMNHAPNFNVDEECIKVGVKSFSSLLIERLNGK</sequence>
<feature type="binding site" evidence="2">
    <location>
        <position position="103"/>
    </location>
    <ligand>
        <name>Mn(2+)</name>
        <dbReference type="ChEBI" id="CHEBI:29035"/>
        <label>2</label>
    </ligand>
</feature>
<dbReference type="GO" id="GO:0046872">
    <property type="term" value="F:metal ion binding"/>
    <property type="evidence" value="ECO:0007669"/>
    <property type="project" value="UniProtKB-KW"/>
</dbReference>
<dbReference type="Proteomes" id="UP000662074">
    <property type="component" value="Unassembled WGS sequence"/>
</dbReference>
<dbReference type="Gene3D" id="3.40.630.10">
    <property type="entry name" value="Zn peptidases"/>
    <property type="match status" value="1"/>
</dbReference>
<evidence type="ECO:0000313" key="3">
    <source>
        <dbReference type="EMBL" id="GGI52218.1"/>
    </source>
</evidence>
<evidence type="ECO:0000256" key="1">
    <source>
        <dbReference type="ARBA" id="ARBA00022801"/>
    </source>
</evidence>
<gene>
    <name evidence="3" type="ORF">GCM10011425_34300</name>
</gene>
<keyword evidence="2" id="KW-0464">Manganese</keyword>
<evidence type="ECO:0000256" key="2">
    <source>
        <dbReference type="PIRSR" id="PIRSR005962-1"/>
    </source>
</evidence>
<dbReference type="PIRSF" id="PIRSF005962">
    <property type="entry name" value="Pept_M20D_amidohydro"/>
    <property type="match status" value="1"/>
</dbReference>
<reference evidence="3" key="2">
    <citation type="submission" date="2020-09" db="EMBL/GenBank/DDBJ databases">
        <authorList>
            <person name="Sun Q."/>
            <person name="Sedlacek I."/>
        </authorList>
    </citation>
    <scope>NUCLEOTIDE SEQUENCE</scope>
    <source>
        <strain evidence="3">CCM 8711</strain>
    </source>
</reference>
<keyword evidence="4" id="KW-1185">Reference proteome</keyword>
<feature type="binding site" evidence="2">
    <location>
        <position position="137"/>
    </location>
    <ligand>
        <name>Mn(2+)</name>
        <dbReference type="ChEBI" id="CHEBI:29035"/>
        <label>2</label>
    </ligand>
</feature>
<evidence type="ECO:0000313" key="4">
    <source>
        <dbReference type="Proteomes" id="UP000662074"/>
    </source>
</evidence>
<name>A0A917N2S3_9SPHI</name>
<accession>A0A917N2S3</accession>
<dbReference type="PANTHER" id="PTHR11014:SF98">
    <property type="entry name" value="N-ACETYLDIAMINOPIMELATE DEACETYLASE"/>
    <property type="match status" value="1"/>
</dbReference>
<dbReference type="InterPro" id="IPR002933">
    <property type="entry name" value="Peptidase_M20"/>
</dbReference>
<feature type="binding site" evidence="2">
    <location>
        <position position="101"/>
    </location>
    <ligand>
        <name>Mn(2+)</name>
        <dbReference type="ChEBI" id="CHEBI:29035"/>
        <label>2</label>
    </ligand>
</feature>
<comment type="caution">
    <text evidence="3">The sequence shown here is derived from an EMBL/GenBank/DDBJ whole genome shotgun (WGS) entry which is preliminary data.</text>
</comment>
<protein>
    <submittedName>
        <fullName evidence="3">N-acyl-L-amino acid amidohydrolase</fullName>
    </submittedName>
</protein>
<dbReference type="SUPFAM" id="SSF53187">
    <property type="entry name" value="Zn-dependent exopeptidases"/>
    <property type="match status" value="1"/>
</dbReference>
<reference evidence="3" key="1">
    <citation type="journal article" date="2014" name="Int. J. Syst. Evol. Microbiol.">
        <title>Complete genome sequence of Corynebacterium casei LMG S-19264T (=DSM 44701T), isolated from a smear-ripened cheese.</title>
        <authorList>
            <consortium name="US DOE Joint Genome Institute (JGI-PGF)"/>
            <person name="Walter F."/>
            <person name="Albersmeier A."/>
            <person name="Kalinowski J."/>
            <person name="Ruckert C."/>
        </authorList>
    </citation>
    <scope>NUCLEOTIDE SEQUENCE</scope>
    <source>
        <strain evidence="3">CCM 8711</strain>
    </source>
</reference>